<name>A0AAN7L8Q2_TRANT</name>
<reference evidence="2 3" key="1">
    <citation type="journal article" date="2023" name="Hortic Res">
        <title>Pangenome of water caltrop reveals structural variations and asymmetric subgenome divergence after allopolyploidization.</title>
        <authorList>
            <person name="Zhang X."/>
            <person name="Chen Y."/>
            <person name="Wang L."/>
            <person name="Yuan Y."/>
            <person name="Fang M."/>
            <person name="Shi L."/>
            <person name="Lu R."/>
            <person name="Comes H.P."/>
            <person name="Ma Y."/>
            <person name="Chen Y."/>
            <person name="Huang G."/>
            <person name="Zhou Y."/>
            <person name="Zheng Z."/>
            <person name="Qiu Y."/>
        </authorList>
    </citation>
    <scope>NUCLEOTIDE SEQUENCE [LARGE SCALE GENOMIC DNA]</scope>
    <source>
        <strain evidence="2">F231</strain>
    </source>
</reference>
<evidence type="ECO:0000313" key="2">
    <source>
        <dbReference type="EMBL" id="KAK4776691.1"/>
    </source>
</evidence>
<feature type="compositionally biased region" description="Pro residues" evidence="1">
    <location>
        <begin position="79"/>
        <end position="90"/>
    </location>
</feature>
<feature type="region of interest" description="Disordered" evidence="1">
    <location>
        <begin position="61"/>
        <end position="90"/>
    </location>
</feature>
<feature type="region of interest" description="Disordered" evidence="1">
    <location>
        <begin position="1"/>
        <end position="23"/>
    </location>
</feature>
<evidence type="ECO:0000256" key="1">
    <source>
        <dbReference type="SAM" id="MobiDB-lite"/>
    </source>
</evidence>
<proteinExistence type="predicted"/>
<accession>A0AAN7L8Q2</accession>
<protein>
    <submittedName>
        <fullName evidence="2">Uncharacterized protein</fullName>
    </submittedName>
</protein>
<dbReference type="EMBL" id="JAXQNO010000018">
    <property type="protein sequence ID" value="KAK4776691.1"/>
    <property type="molecule type" value="Genomic_DNA"/>
</dbReference>
<evidence type="ECO:0000313" key="3">
    <source>
        <dbReference type="Proteomes" id="UP001346149"/>
    </source>
</evidence>
<comment type="caution">
    <text evidence="2">The sequence shown here is derived from an EMBL/GenBank/DDBJ whole genome shotgun (WGS) entry which is preliminary data.</text>
</comment>
<gene>
    <name evidence="2" type="ORF">SAY86_005379</name>
</gene>
<organism evidence="2 3">
    <name type="scientific">Trapa natans</name>
    <name type="common">Water chestnut</name>
    <dbReference type="NCBI Taxonomy" id="22666"/>
    <lineage>
        <taxon>Eukaryota</taxon>
        <taxon>Viridiplantae</taxon>
        <taxon>Streptophyta</taxon>
        <taxon>Embryophyta</taxon>
        <taxon>Tracheophyta</taxon>
        <taxon>Spermatophyta</taxon>
        <taxon>Magnoliopsida</taxon>
        <taxon>eudicotyledons</taxon>
        <taxon>Gunneridae</taxon>
        <taxon>Pentapetalae</taxon>
        <taxon>rosids</taxon>
        <taxon>malvids</taxon>
        <taxon>Myrtales</taxon>
        <taxon>Lythraceae</taxon>
        <taxon>Trapa</taxon>
    </lineage>
</organism>
<dbReference type="Proteomes" id="UP001346149">
    <property type="component" value="Unassembled WGS sequence"/>
</dbReference>
<feature type="compositionally biased region" description="Gly residues" evidence="1">
    <location>
        <begin position="1"/>
        <end position="10"/>
    </location>
</feature>
<dbReference type="AlphaFoldDB" id="A0AAN7L8Q2"/>
<sequence>MGVGGVGGGNEAEASTDGDGEAPKVLEREAEKEAKYLVVAEAIRIISYVLAEIRRQAHHIHHHTAAQNHPLHPVKAEEPPPLPPPLGGPLPPLGPHLHSLGRLRAIGIMGSTFFFRTINVIMNWAGHLYGKNKPNGPEIHANHAICQTPSWRLKCHLPHCL</sequence>
<keyword evidence="3" id="KW-1185">Reference proteome</keyword>